<protein>
    <submittedName>
        <fullName evidence="1">Tail fiber assembly protein</fullName>
    </submittedName>
</protein>
<reference evidence="1 2" key="1">
    <citation type="submission" date="2019-01" db="EMBL/GenBank/DDBJ databases">
        <title>Genomic analysis of febrile catheter-associated UTI E. coli isolates.</title>
        <authorList>
            <person name="Potter R."/>
            <person name="Zou Z."/>
            <person name="Henderson J."/>
            <person name="Dantas G."/>
        </authorList>
    </citation>
    <scope>NUCLEOTIDE SEQUENCE [LARGE SCALE GENOMIC DNA]</scope>
    <source>
        <strain evidence="1 2">29_CAASB</strain>
    </source>
</reference>
<sequence>MREHMNNFKNFAPYTPGEDKRELVDAGVLFLLDENGNDWYECQKLFSECTKVIAYDSNNIVVSITDDASTLWPIGLSVAEVDSLPEDADINGGWVFRNNSVVKRIYSDTELQQQAESKKAALLSHAESVIATLERAVKLNMATDEEREKLEAWERYSVLVYRVDTAKPEWPEEPE</sequence>
<gene>
    <name evidence="1" type="ORF">EPS76_00430</name>
</gene>
<accession>A0A444RIH5</accession>
<dbReference type="Pfam" id="PF02413">
    <property type="entry name" value="Caudo_TAP"/>
    <property type="match status" value="1"/>
</dbReference>
<organism evidence="1 2">
    <name type="scientific">Escherichia coli</name>
    <dbReference type="NCBI Taxonomy" id="562"/>
    <lineage>
        <taxon>Bacteria</taxon>
        <taxon>Pseudomonadati</taxon>
        <taxon>Pseudomonadota</taxon>
        <taxon>Gammaproteobacteria</taxon>
        <taxon>Enterobacterales</taxon>
        <taxon>Enterobacteriaceae</taxon>
        <taxon>Escherichia</taxon>
    </lineage>
</organism>
<comment type="caution">
    <text evidence="1">The sequence shown here is derived from an EMBL/GenBank/DDBJ whole genome shotgun (WGS) entry which is preliminary data.</text>
</comment>
<evidence type="ECO:0000313" key="1">
    <source>
        <dbReference type="EMBL" id="RXD18307.1"/>
    </source>
</evidence>
<evidence type="ECO:0000313" key="2">
    <source>
        <dbReference type="Proteomes" id="UP000288730"/>
    </source>
</evidence>
<name>A0A444RIH5_ECOLX</name>
<dbReference type="InterPro" id="IPR003458">
    <property type="entry name" value="Phage_T4_Gp38_tail_assem"/>
</dbReference>
<dbReference type="InterPro" id="IPR051220">
    <property type="entry name" value="TFA_Chaperone"/>
</dbReference>
<dbReference type="EMBL" id="SCJN01000001">
    <property type="protein sequence ID" value="RXD18307.1"/>
    <property type="molecule type" value="Genomic_DNA"/>
</dbReference>
<dbReference type="PANTHER" id="PTHR34413:SF2">
    <property type="entry name" value="PROPHAGE TAIL FIBER ASSEMBLY PROTEIN HOMOLOG TFAE-RELATED"/>
    <property type="match status" value="1"/>
</dbReference>
<dbReference type="PANTHER" id="PTHR34413">
    <property type="entry name" value="PROPHAGE TAIL FIBER ASSEMBLY PROTEIN HOMOLOG TFAE-RELATED-RELATED"/>
    <property type="match status" value="1"/>
</dbReference>
<dbReference type="Proteomes" id="UP000288730">
    <property type="component" value="Unassembled WGS sequence"/>
</dbReference>
<proteinExistence type="predicted"/>
<dbReference type="AlphaFoldDB" id="A0A444RIH5"/>